<evidence type="ECO:0000313" key="3">
    <source>
        <dbReference type="EMBL" id="MBK3496461.1"/>
    </source>
</evidence>
<comment type="similarity">
    <text evidence="1">Belongs to the PhzF family.</text>
</comment>
<dbReference type="Pfam" id="PF02567">
    <property type="entry name" value="PhzC-PhzF"/>
    <property type="match status" value="1"/>
</dbReference>
<comment type="caution">
    <text evidence="3">The sequence shown here is derived from an EMBL/GenBank/DDBJ whole genome shotgun (WGS) entry which is preliminary data.</text>
</comment>
<dbReference type="InterPro" id="IPR003719">
    <property type="entry name" value="Phenazine_PhzF-like"/>
</dbReference>
<accession>A0ABS1HAZ6</accession>
<evidence type="ECO:0000256" key="1">
    <source>
        <dbReference type="ARBA" id="ARBA00008270"/>
    </source>
</evidence>
<dbReference type="PANTHER" id="PTHR13774">
    <property type="entry name" value="PHENAZINE BIOSYNTHESIS PROTEIN"/>
    <property type="match status" value="1"/>
</dbReference>
<reference evidence="3 4" key="1">
    <citation type="submission" date="2020-12" db="EMBL/GenBank/DDBJ databases">
        <title>YIM B01967 draft genome.</title>
        <authorList>
            <person name="Yan X."/>
        </authorList>
    </citation>
    <scope>NUCLEOTIDE SEQUENCE [LARGE SCALE GENOMIC DNA]</scope>
    <source>
        <strain evidence="3 4">YIM B01967</strain>
    </source>
</reference>
<name>A0ABS1HAZ6_9BACL</name>
<dbReference type="PIRSF" id="PIRSF016184">
    <property type="entry name" value="PhzC_PhzF"/>
    <property type="match status" value="1"/>
</dbReference>
<dbReference type="EMBL" id="JAEOAH010000031">
    <property type="protein sequence ID" value="MBK3496461.1"/>
    <property type="molecule type" value="Genomic_DNA"/>
</dbReference>
<gene>
    <name evidence="3" type="ORF">JFL43_16665</name>
</gene>
<keyword evidence="2" id="KW-0413">Isomerase</keyword>
<dbReference type="Proteomes" id="UP000618943">
    <property type="component" value="Unassembled WGS sequence"/>
</dbReference>
<sequence>MELSYVNTFTDQAFKGNPAAVCFLNEDKDSSWMQTVAKEINLPTTAFIRLSNEEYYLRWFSPSTEIIICGHGTLASSYYLWEKGYVEKDQPIAFHTQSGVLKAQYIDDWVQIEFSSILEEAIDAPELLINALGVELKYVGKNKLDYIVEVESEFIVRDIKPAIDLIAQLPVRGVIVTSQSHSNEFDFVSRFFSPAQGINEDYVNGSSHCCLGPYWKNKLHKNEFIAYQASDRGGILKVNVLDDKVLLSGKVVTIFEGKLSV</sequence>
<keyword evidence="4" id="KW-1185">Reference proteome</keyword>
<dbReference type="SUPFAM" id="SSF54506">
    <property type="entry name" value="Diaminopimelate epimerase-like"/>
    <property type="match status" value="1"/>
</dbReference>
<proteinExistence type="inferred from homology"/>
<organism evidence="3 4">
    <name type="scientific">Viridibacillus soli</name>
    <dbReference type="NCBI Taxonomy" id="2798301"/>
    <lineage>
        <taxon>Bacteria</taxon>
        <taxon>Bacillati</taxon>
        <taxon>Bacillota</taxon>
        <taxon>Bacilli</taxon>
        <taxon>Bacillales</taxon>
        <taxon>Caryophanaceae</taxon>
        <taxon>Viridibacillus</taxon>
    </lineage>
</organism>
<evidence type="ECO:0000313" key="4">
    <source>
        <dbReference type="Proteomes" id="UP000618943"/>
    </source>
</evidence>
<evidence type="ECO:0000256" key="2">
    <source>
        <dbReference type="ARBA" id="ARBA00023235"/>
    </source>
</evidence>
<dbReference type="NCBIfam" id="TIGR00654">
    <property type="entry name" value="PhzF_family"/>
    <property type="match status" value="1"/>
</dbReference>
<dbReference type="RefSeq" id="WP_200749922.1">
    <property type="nucleotide sequence ID" value="NZ_JAEOAH010000031.1"/>
</dbReference>
<dbReference type="PANTHER" id="PTHR13774:SF17">
    <property type="entry name" value="PHENAZINE BIOSYNTHESIS-LIKE DOMAIN-CONTAINING PROTEIN"/>
    <property type="match status" value="1"/>
</dbReference>
<dbReference type="Gene3D" id="3.10.310.10">
    <property type="entry name" value="Diaminopimelate Epimerase, Chain A, domain 1"/>
    <property type="match status" value="2"/>
</dbReference>
<protein>
    <submittedName>
        <fullName evidence="3">PhzF family phenazine biosynthesis protein</fullName>
    </submittedName>
</protein>